<sequence>EQALEGARAGAGATAAPTVQGQPSGGGRAPAASTDLTSVAEVSRLLAAAAAAWTGAQGGRAGGMQGSSTVSEHSPGLFENLVLDQVDSELIMSQVLYKQILQKNKTVAYALQVKQEVERARDLSMKNKEMSLEMERLQRENMEFSLKNKEQAMEIENLKKTLAESELVQTGSLSNRQVHEGGTSDNVPQEGLFNPDQQERVIFENHARQLELTEVRKKLKDVFTNMGHDDEGDPIIGIKMLGQINEKPFFQGLSAAQVKKAAMKCSAWQQKIEGHIWRPFKRITEDGHFEEVLDEEDETLKELKACGPDIYDSVVEALMEMEKYNASGRTIVPELWNYKEGRRASTVECTDFLGRKVMECNNMRRRTSKRLRVSSSGRAAGSQRSGSMEMVAVMFLLDNASFHLVKSMVTGPDGVLVM</sequence>
<gene>
    <name evidence="4" type="ORF">EJB05_05286</name>
</gene>
<feature type="non-terminal residue" evidence="4">
    <location>
        <position position="1"/>
    </location>
</feature>
<dbReference type="AlphaFoldDB" id="A0A5J9WEU1"/>
<dbReference type="InterPro" id="IPR005379">
    <property type="entry name" value="FDM1-5/IDN2_XH"/>
</dbReference>
<evidence type="ECO:0000313" key="4">
    <source>
        <dbReference type="EMBL" id="TVU45784.1"/>
    </source>
</evidence>
<dbReference type="Pfam" id="PF03469">
    <property type="entry name" value="XH"/>
    <property type="match status" value="1"/>
</dbReference>
<evidence type="ECO:0000256" key="2">
    <source>
        <dbReference type="SAM" id="MobiDB-lite"/>
    </source>
</evidence>
<keyword evidence="5" id="KW-1185">Reference proteome</keyword>
<feature type="compositionally biased region" description="Low complexity" evidence="2">
    <location>
        <begin position="1"/>
        <end position="16"/>
    </location>
</feature>
<feature type="coiled-coil region" evidence="1">
    <location>
        <begin position="120"/>
        <end position="168"/>
    </location>
</feature>
<protein>
    <recommendedName>
        <fullName evidence="3">Factor of DNA methylation 1-5/IDN2 domain-containing protein</fullName>
    </recommendedName>
</protein>
<accession>A0A5J9WEU1</accession>
<feature type="region of interest" description="Disordered" evidence="2">
    <location>
        <begin position="1"/>
        <end position="33"/>
    </location>
</feature>
<dbReference type="Proteomes" id="UP000324897">
    <property type="component" value="Chromosome 5"/>
</dbReference>
<dbReference type="Gramene" id="TVU45784">
    <property type="protein sequence ID" value="TVU45784"/>
    <property type="gene ID" value="EJB05_05286"/>
</dbReference>
<dbReference type="PANTHER" id="PTHR21596">
    <property type="entry name" value="RIBONUCLEASE P SUBUNIT P38"/>
    <property type="match status" value="1"/>
</dbReference>
<evidence type="ECO:0000256" key="1">
    <source>
        <dbReference type="SAM" id="Coils"/>
    </source>
</evidence>
<organism evidence="4 5">
    <name type="scientific">Eragrostis curvula</name>
    <name type="common">weeping love grass</name>
    <dbReference type="NCBI Taxonomy" id="38414"/>
    <lineage>
        <taxon>Eukaryota</taxon>
        <taxon>Viridiplantae</taxon>
        <taxon>Streptophyta</taxon>
        <taxon>Embryophyta</taxon>
        <taxon>Tracheophyta</taxon>
        <taxon>Spermatophyta</taxon>
        <taxon>Magnoliopsida</taxon>
        <taxon>Liliopsida</taxon>
        <taxon>Poales</taxon>
        <taxon>Poaceae</taxon>
        <taxon>PACMAD clade</taxon>
        <taxon>Chloridoideae</taxon>
        <taxon>Eragrostideae</taxon>
        <taxon>Eragrostidinae</taxon>
        <taxon>Eragrostis</taxon>
    </lineage>
</organism>
<dbReference type="PANTHER" id="PTHR21596:SF55">
    <property type="entry name" value="OS12G0572500 PROTEIN"/>
    <property type="match status" value="1"/>
</dbReference>
<name>A0A5J9WEU1_9POAL</name>
<dbReference type="InterPro" id="IPR045177">
    <property type="entry name" value="FDM1-5/IDN2"/>
</dbReference>
<evidence type="ECO:0000313" key="5">
    <source>
        <dbReference type="Proteomes" id="UP000324897"/>
    </source>
</evidence>
<comment type="caution">
    <text evidence="4">The sequence shown here is derived from an EMBL/GenBank/DDBJ whole genome shotgun (WGS) entry which is preliminary data.</text>
</comment>
<proteinExistence type="predicted"/>
<keyword evidence="1" id="KW-0175">Coiled coil</keyword>
<reference evidence="4 5" key="1">
    <citation type="journal article" date="2019" name="Sci. Rep.">
        <title>A high-quality genome of Eragrostis curvula grass provides insights into Poaceae evolution and supports new strategies to enhance forage quality.</title>
        <authorList>
            <person name="Carballo J."/>
            <person name="Santos B.A.C.M."/>
            <person name="Zappacosta D."/>
            <person name="Garbus I."/>
            <person name="Selva J.P."/>
            <person name="Gallo C.A."/>
            <person name="Diaz A."/>
            <person name="Albertini E."/>
            <person name="Caccamo M."/>
            <person name="Echenique V."/>
        </authorList>
    </citation>
    <scope>NUCLEOTIDE SEQUENCE [LARGE SCALE GENOMIC DNA]</scope>
    <source>
        <strain evidence="5">cv. Victoria</strain>
        <tissue evidence="4">Leaf</tissue>
    </source>
</reference>
<evidence type="ECO:0000259" key="3">
    <source>
        <dbReference type="Pfam" id="PF03469"/>
    </source>
</evidence>
<dbReference type="GO" id="GO:0080188">
    <property type="term" value="P:gene silencing by siRNA-directed DNA methylation"/>
    <property type="evidence" value="ECO:0007669"/>
    <property type="project" value="InterPro"/>
</dbReference>
<feature type="region of interest" description="Disordered" evidence="2">
    <location>
        <begin position="170"/>
        <end position="189"/>
    </location>
</feature>
<dbReference type="EMBL" id="RWGY01000004">
    <property type="protein sequence ID" value="TVU45784.1"/>
    <property type="molecule type" value="Genomic_DNA"/>
</dbReference>
<feature type="domain" description="Factor of DNA methylation 1-5/IDN2" evidence="3">
    <location>
        <begin position="239"/>
        <end position="358"/>
    </location>
</feature>